<keyword evidence="3" id="KW-0234">DNA repair</keyword>
<evidence type="ECO:0000313" key="7">
    <source>
        <dbReference type="Proteomes" id="UP001291623"/>
    </source>
</evidence>
<organism evidence="6 7">
    <name type="scientific">Anisodus tanguticus</name>
    <dbReference type="NCBI Taxonomy" id="243964"/>
    <lineage>
        <taxon>Eukaryota</taxon>
        <taxon>Viridiplantae</taxon>
        <taxon>Streptophyta</taxon>
        <taxon>Embryophyta</taxon>
        <taxon>Tracheophyta</taxon>
        <taxon>Spermatophyta</taxon>
        <taxon>Magnoliopsida</taxon>
        <taxon>eudicotyledons</taxon>
        <taxon>Gunneridae</taxon>
        <taxon>Pentapetalae</taxon>
        <taxon>asterids</taxon>
        <taxon>lamiids</taxon>
        <taxon>Solanales</taxon>
        <taxon>Solanaceae</taxon>
        <taxon>Solanoideae</taxon>
        <taxon>Hyoscyameae</taxon>
        <taxon>Anisodus</taxon>
    </lineage>
</organism>
<feature type="compositionally biased region" description="Basic residues" evidence="5">
    <location>
        <begin position="13"/>
        <end position="28"/>
    </location>
</feature>
<dbReference type="GO" id="GO:0006281">
    <property type="term" value="P:DNA repair"/>
    <property type="evidence" value="ECO:0007669"/>
    <property type="project" value="UniProtKB-KW"/>
</dbReference>
<evidence type="ECO:0000256" key="3">
    <source>
        <dbReference type="ARBA" id="ARBA00023204"/>
    </source>
</evidence>
<dbReference type="GO" id="GO:0000785">
    <property type="term" value="C:chromatin"/>
    <property type="evidence" value="ECO:0007669"/>
    <property type="project" value="TreeGrafter"/>
</dbReference>
<evidence type="ECO:0000256" key="2">
    <source>
        <dbReference type="ARBA" id="ARBA00022763"/>
    </source>
</evidence>
<gene>
    <name evidence="6" type="ORF">RND71_012647</name>
</gene>
<dbReference type="Proteomes" id="UP001291623">
    <property type="component" value="Unassembled WGS sequence"/>
</dbReference>
<name>A0AAE1SFK7_9SOLA</name>
<feature type="region of interest" description="Disordered" evidence="5">
    <location>
        <begin position="1"/>
        <end position="91"/>
    </location>
</feature>
<keyword evidence="7" id="KW-1185">Reference proteome</keyword>
<accession>A0AAE1SFK7</accession>
<evidence type="ECO:0000313" key="6">
    <source>
        <dbReference type="EMBL" id="KAK4368855.1"/>
    </source>
</evidence>
<comment type="subcellular location">
    <subcellularLocation>
        <location evidence="1">Nucleus</location>
    </subcellularLocation>
</comment>
<sequence length="190" mass="22185">MSSQLPKKATLPKPRKNNLKGRTRHHKKSYVESSKALGSVSNTKESNFLKAYEEQHKRKSSPLQKEALDPVSVTKQRNFPETSKKQRKRKNTYHKKRFYEGHITLFDHSEKKHMVIYEDGDQEMLNLTKERWELVEHDYASVHTPVVHISSIYPSPIVVKADNGETKSEQYSTQSITIFYTYFAQSVMCH</sequence>
<evidence type="ECO:0000256" key="5">
    <source>
        <dbReference type="SAM" id="MobiDB-lite"/>
    </source>
</evidence>
<dbReference type="PANTHER" id="PTHR12663">
    <property type="entry name" value="ANDROGEN INDUCED INHIBITOR OF PROLIFERATION AS3 / PDS5-RELATED"/>
    <property type="match status" value="1"/>
</dbReference>
<keyword evidence="4" id="KW-0539">Nucleus</keyword>
<evidence type="ECO:0000256" key="4">
    <source>
        <dbReference type="ARBA" id="ARBA00023242"/>
    </source>
</evidence>
<dbReference type="PANTHER" id="PTHR12663:SF69">
    <property type="entry name" value="SISTER CHROMATID COHESION PROTEIN PDS5 HOMOLOG E"/>
    <property type="match status" value="1"/>
</dbReference>
<reference evidence="6" key="1">
    <citation type="submission" date="2023-12" db="EMBL/GenBank/DDBJ databases">
        <title>Genome assembly of Anisodus tanguticus.</title>
        <authorList>
            <person name="Wang Y.-J."/>
        </authorList>
    </citation>
    <scope>NUCLEOTIDE SEQUENCE</scope>
    <source>
        <strain evidence="6">KB-2021</strain>
        <tissue evidence="6">Leaf</tissue>
    </source>
</reference>
<protein>
    <submittedName>
        <fullName evidence="6">Uncharacterized protein</fullName>
    </submittedName>
</protein>
<dbReference type="GO" id="GO:0007064">
    <property type="term" value="P:mitotic sister chromatid cohesion"/>
    <property type="evidence" value="ECO:0007669"/>
    <property type="project" value="InterPro"/>
</dbReference>
<dbReference type="Gene3D" id="2.30.30.140">
    <property type="match status" value="1"/>
</dbReference>
<comment type="caution">
    <text evidence="6">The sequence shown here is derived from an EMBL/GenBank/DDBJ whole genome shotgun (WGS) entry which is preliminary data.</text>
</comment>
<dbReference type="AlphaFoldDB" id="A0AAE1SFK7"/>
<dbReference type="EMBL" id="JAVYJV010000006">
    <property type="protein sequence ID" value="KAK4368855.1"/>
    <property type="molecule type" value="Genomic_DNA"/>
</dbReference>
<proteinExistence type="predicted"/>
<keyword evidence="2" id="KW-0227">DNA damage</keyword>
<dbReference type="GO" id="GO:0005634">
    <property type="term" value="C:nucleus"/>
    <property type="evidence" value="ECO:0007669"/>
    <property type="project" value="UniProtKB-SubCell"/>
</dbReference>
<evidence type="ECO:0000256" key="1">
    <source>
        <dbReference type="ARBA" id="ARBA00004123"/>
    </source>
</evidence>
<dbReference type="InterPro" id="IPR039776">
    <property type="entry name" value="Pds5"/>
</dbReference>